<dbReference type="EMBL" id="JAINUF010000007">
    <property type="protein sequence ID" value="KAJ8353322.1"/>
    <property type="molecule type" value="Genomic_DNA"/>
</dbReference>
<dbReference type="OrthoDB" id="9991317at2759"/>
<comment type="caution">
    <text evidence="1">The sequence shown here is derived from an EMBL/GenBank/DDBJ whole genome shotgun (WGS) entry which is preliminary data.</text>
</comment>
<proteinExistence type="predicted"/>
<reference evidence="1" key="1">
    <citation type="journal article" date="2023" name="Science">
        <title>Genome structures resolve the early diversification of teleost fishes.</title>
        <authorList>
            <person name="Parey E."/>
            <person name="Louis A."/>
            <person name="Montfort J."/>
            <person name="Bouchez O."/>
            <person name="Roques C."/>
            <person name="Iampietro C."/>
            <person name="Lluch J."/>
            <person name="Castinel A."/>
            <person name="Donnadieu C."/>
            <person name="Desvignes T."/>
            <person name="Floi Bucao C."/>
            <person name="Jouanno E."/>
            <person name="Wen M."/>
            <person name="Mejri S."/>
            <person name="Dirks R."/>
            <person name="Jansen H."/>
            <person name="Henkel C."/>
            <person name="Chen W.J."/>
            <person name="Zahm M."/>
            <person name="Cabau C."/>
            <person name="Klopp C."/>
            <person name="Thompson A.W."/>
            <person name="Robinson-Rechavi M."/>
            <person name="Braasch I."/>
            <person name="Lecointre G."/>
            <person name="Bobe J."/>
            <person name="Postlethwait J.H."/>
            <person name="Berthelot C."/>
            <person name="Roest Crollius H."/>
            <person name="Guiguen Y."/>
        </authorList>
    </citation>
    <scope>NUCLEOTIDE SEQUENCE</scope>
    <source>
        <strain evidence="1">WJC10195</strain>
    </source>
</reference>
<evidence type="ECO:0000313" key="1">
    <source>
        <dbReference type="EMBL" id="KAJ8353322.1"/>
    </source>
</evidence>
<accession>A0A9Q1F8P2</accession>
<sequence length="126" mass="14681">MPSETFTTMCFHCFSLSGSTVGQWIALPPRSRKSQAKILVEDFVWSFACPPRVCVGFLRALRFPPTSKKDMYIRLKILMKDKCRSFFKQCLYTQSHGQHTLSTVYLFHTYVAIFDLYFCTLLEMLV</sequence>
<evidence type="ECO:0000313" key="2">
    <source>
        <dbReference type="Proteomes" id="UP001152622"/>
    </source>
</evidence>
<dbReference type="Proteomes" id="UP001152622">
    <property type="component" value="Chromosome 7"/>
</dbReference>
<dbReference type="AlphaFoldDB" id="A0A9Q1F8P2"/>
<organism evidence="1 2">
    <name type="scientific">Synaphobranchus kaupii</name>
    <name type="common">Kaup's arrowtooth eel</name>
    <dbReference type="NCBI Taxonomy" id="118154"/>
    <lineage>
        <taxon>Eukaryota</taxon>
        <taxon>Metazoa</taxon>
        <taxon>Chordata</taxon>
        <taxon>Craniata</taxon>
        <taxon>Vertebrata</taxon>
        <taxon>Euteleostomi</taxon>
        <taxon>Actinopterygii</taxon>
        <taxon>Neopterygii</taxon>
        <taxon>Teleostei</taxon>
        <taxon>Anguilliformes</taxon>
        <taxon>Synaphobranchidae</taxon>
        <taxon>Synaphobranchus</taxon>
    </lineage>
</organism>
<name>A0A9Q1F8P2_SYNKA</name>
<protein>
    <submittedName>
        <fullName evidence="1">Uncharacterized protein</fullName>
    </submittedName>
</protein>
<gene>
    <name evidence="1" type="ORF">SKAU_G00208890</name>
</gene>
<keyword evidence="2" id="KW-1185">Reference proteome</keyword>